<reference evidence="1" key="1">
    <citation type="journal article" date="2004" name="Science">
        <title>Reverse methanogenesis: testing the hypothesis with environmental genomics.</title>
        <authorList>
            <person name="Hallam S.J."/>
            <person name="Putnam N."/>
            <person name="Preston C.M."/>
            <person name="Detter J.C."/>
            <person name="Rokhsar D."/>
            <person name="Richardson P.M."/>
            <person name="DeLong E.F."/>
        </authorList>
    </citation>
    <scope>NUCLEOTIDE SEQUENCE</scope>
</reference>
<evidence type="ECO:0000313" key="1">
    <source>
        <dbReference type="EMBL" id="AAU83824.1"/>
    </source>
</evidence>
<accession>Q649V3</accession>
<dbReference type="EMBL" id="AY714859">
    <property type="protein sequence ID" value="AAU83824.1"/>
    <property type="molecule type" value="Genomic_DNA"/>
</dbReference>
<gene>
    <name evidence="1" type="ORF">GZ34A6_36</name>
</gene>
<organism evidence="1">
    <name type="scientific">Uncultured archaeon GZfos26G2</name>
    <dbReference type="NCBI Taxonomy" id="3386331"/>
    <lineage>
        <taxon>Archaea</taxon>
        <taxon>Methanobacteriati</taxon>
        <taxon>Methanobacteriota</taxon>
        <taxon>Stenosarchaea group</taxon>
        <taxon>Methanomicrobia</taxon>
        <taxon>Candidatus Methanophagales</taxon>
        <taxon>Candidatus Methanophagaceae</taxon>
        <taxon>Candidatus Methanophaga</taxon>
    </lineage>
</organism>
<proteinExistence type="predicted"/>
<sequence length="107" mass="12196">MQGKTKELRSFDLACIAHNLKRIWTIKSQTKAIEVNSTKNGRIDQSSLKNMRRSIKGVWSQILSPFSKGLSIYQRYRYAVLITVGIASEVEMKEIYSVAKKCLNEGI</sequence>
<reference evidence="1" key="2">
    <citation type="submission" date="2004-08" db="EMBL/GenBank/DDBJ databases">
        <authorList>
            <person name="Putnam N."/>
            <person name="Detter J.C."/>
            <person name="Richardson P.M."/>
            <person name="Rokhsar D."/>
        </authorList>
    </citation>
    <scope>NUCLEOTIDE SEQUENCE</scope>
</reference>
<name>Q649V3_UNCAG</name>
<protein>
    <submittedName>
        <fullName evidence="1">Uncharacterized protein</fullName>
    </submittedName>
</protein>
<dbReference type="AlphaFoldDB" id="Q649V3"/>